<dbReference type="Gene3D" id="1.20.5.1930">
    <property type="match status" value="1"/>
</dbReference>
<keyword evidence="5" id="KW-0547">Nucleotide-binding</keyword>
<keyword evidence="9" id="KW-1133">Transmembrane helix</keyword>
<dbReference type="InterPro" id="IPR050482">
    <property type="entry name" value="Sensor_HK_TwoCompSys"/>
</dbReference>
<evidence type="ECO:0000256" key="4">
    <source>
        <dbReference type="ARBA" id="ARBA00022679"/>
    </source>
</evidence>
<keyword evidence="4" id="KW-0808">Transferase</keyword>
<keyword evidence="9" id="KW-0812">Transmembrane</keyword>
<evidence type="ECO:0000256" key="2">
    <source>
        <dbReference type="ARBA" id="ARBA00012438"/>
    </source>
</evidence>
<evidence type="ECO:0000259" key="10">
    <source>
        <dbReference type="Pfam" id="PF07730"/>
    </source>
</evidence>
<evidence type="ECO:0000313" key="13">
    <source>
        <dbReference type="Proteomes" id="UP000757540"/>
    </source>
</evidence>
<dbReference type="Gene3D" id="3.30.565.10">
    <property type="entry name" value="Histidine kinase-like ATPase, C-terminal domain"/>
    <property type="match status" value="1"/>
</dbReference>
<accession>A0ABX2A2G6</accession>
<evidence type="ECO:0000256" key="3">
    <source>
        <dbReference type="ARBA" id="ARBA00022553"/>
    </source>
</evidence>
<sequence>MTSTEPAATPGSRLVAPALTTHRGFFRAPVAGATYRGLAQVTVGWLWSLSAGLVVVVVVVTAAALVPVLGLGVLLLPWALALARGFAAVERHRLAAQTGVVVPAPVPAPAPAPPWSSVRQALARLWAAATDPAGWRATAYALVSLVLQSLYLAFVVGLAGGTLGGLVLAARLLATDGRSWPVAAATAALVVLAAVVALWFAACCAQAGTLTTLRLARALLGPSAAAEARAAQRAAEAEARVAESAAVAATERADILTETRAAALEAADSERRRIERDLHDGAQQRLVALGVTIGTALRVAERDPAAAVGALEHAHTEVKETLAELRDLVRGIHPAVLSDRGLDAALSALAARSPVPVRVEASGLDAAGTTAQAAAYFVVAEALTNVAKHAGASRATVRAAVVAHDDPADTGPVLRVEVTDDGRGGAGTAPGGGLAGLRGRVAALDGTFDLTSPADAGTRLIVELPCAS</sequence>
<dbReference type="SUPFAM" id="SSF55874">
    <property type="entry name" value="ATPase domain of HSP90 chaperone/DNA topoisomerase II/histidine kinase"/>
    <property type="match status" value="1"/>
</dbReference>
<feature type="domain" description="Signal transduction histidine kinase subgroup 3 dimerisation and phosphoacceptor" evidence="10">
    <location>
        <begin position="270"/>
        <end position="337"/>
    </location>
</feature>
<evidence type="ECO:0000256" key="6">
    <source>
        <dbReference type="ARBA" id="ARBA00022777"/>
    </source>
</evidence>
<evidence type="ECO:0000256" key="5">
    <source>
        <dbReference type="ARBA" id="ARBA00022741"/>
    </source>
</evidence>
<evidence type="ECO:0000256" key="7">
    <source>
        <dbReference type="ARBA" id="ARBA00022840"/>
    </source>
</evidence>
<dbReference type="GO" id="GO:0016301">
    <property type="term" value="F:kinase activity"/>
    <property type="evidence" value="ECO:0007669"/>
    <property type="project" value="UniProtKB-KW"/>
</dbReference>
<dbReference type="InterPro" id="IPR036890">
    <property type="entry name" value="HATPase_C_sf"/>
</dbReference>
<dbReference type="Pfam" id="PF07730">
    <property type="entry name" value="HisKA_3"/>
    <property type="match status" value="1"/>
</dbReference>
<reference evidence="12 13" key="1">
    <citation type="submission" date="2020-05" db="EMBL/GenBank/DDBJ databases">
        <title>Genomic Encyclopedia of Type Strains, Phase III (KMG-III): the genomes of soil and plant-associated and newly described type strains.</title>
        <authorList>
            <person name="Whitman W."/>
        </authorList>
    </citation>
    <scope>NUCLEOTIDE SEQUENCE [LARGE SCALE GENOMIC DNA]</scope>
    <source>
        <strain evidence="12 13">KCTC 19046</strain>
    </source>
</reference>
<evidence type="ECO:0000256" key="8">
    <source>
        <dbReference type="ARBA" id="ARBA00023012"/>
    </source>
</evidence>
<evidence type="ECO:0000313" key="12">
    <source>
        <dbReference type="EMBL" id="NOV97045.1"/>
    </source>
</evidence>
<keyword evidence="13" id="KW-1185">Reference proteome</keyword>
<proteinExistence type="predicted"/>
<evidence type="ECO:0000256" key="9">
    <source>
        <dbReference type="SAM" id="Phobius"/>
    </source>
</evidence>
<feature type="domain" description="Putative sensor" evidence="11">
    <location>
        <begin position="51"/>
        <end position="214"/>
    </location>
</feature>
<evidence type="ECO:0000256" key="1">
    <source>
        <dbReference type="ARBA" id="ARBA00000085"/>
    </source>
</evidence>
<feature type="transmembrane region" description="Helical" evidence="9">
    <location>
        <begin position="150"/>
        <end position="170"/>
    </location>
</feature>
<dbReference type="EC" id="2.7.13.3" evidence="2"/>
<dbReference type="PANTHER" id="PTHR24421">
    <property type="entry name" value="NITRATE/NITRITE SENSOR PROTEIN NARX-RELATED"/>
    <property type="match status" value="1"/>
</dbReference>
<evidence type="ECO:0000259" key="11">
    <source>
        <dbReference type="Pfam" id="PF13796"/>
    </source>
</evidence>
<organism evidence="12 13">
    <name type="scientific">Isoptericola halotolerans</name>
    <dbReference type="NCBI Taxonomy" id="300560"/>
    <lineage>
        <taxon>Bacteria</taxon>
        <taxon>Bacillati</taxon>
        <taxon>Actinomycetota</taxon>
        <taxon>Actinomycetes</taxon>
        <taxon>Micrococcales</taxon>
        <taxon>Promicromonosporaceae</taxon>
        <taxon>Isoptericola</taxon>
    </lineage>
</organism>
<keyword evidence="3" id="KW-0597">Phosphoprotein</keyword>
<dbReference type="InterPro" id="IPR025828">
    <property type="entry name" value="Put_sensor_dom"/>
</dbReference>
<keyword evidence="7" id="KW-0067">ATP-binding</keyword>
<name>A0ABX2A2G6_9MICO</name>
<dbReference type="RefSeq" id="WP_171783301.1">
    <property type="nucleotide sequence ID" value="NZ_BAAAML010000014.1"/>
</dbReference>
<comment type="catalytic activity">
    <reaction evidence="1">
        <text>ATP + protein L-histidine = ADP + protein N-phospho-L-histidine.</text>
        <dbReference type="EC" id="2.7.13.3"/>
    </reaction>
</comment>
<dbReference type="InterPro" id="IPR011712">
    <property type="entry name" value="Sig_transdc_His_kin_sub3_dim/P"/>
</dbReference>
<dbReference type="EMBL" id="JABEZU010000002">
    <property type="protein sequence ID" value="NOV97045.1"/>
    <property type="molecule type" value="Genomic_DNA"/>
</dbReference>
<comment type="caution">
    <text evidence="12">The sequence shown here is derived from an EMBL/GenBank/DDBJ whole genome shotgun (WGS) entry which is preliminary data.</text>
</comment>
<gene>
    <name evidence="12" type="ORF">HDG69_001620</name>
</gene>
<feature type="transmembrane region" description="Helical" evidence="9">
    <location>
        <begin position="182"/>
        <end position="202"/>
    </location>
</feature>
<dbReference type="PANTHER" id="PTHR24421:SF10">
    <property type="entry name" value="NITRATE_NITRITE SENSOR PROTEIN NARQ"/>
    <property type="match status" value="1"/>
</dbReference>
<keyword evidence="6 12" id="KW-0418">Kinase</keyword>
<protein>
    <recommendedName>
        <fullName evidence="2">histidine kinase</fullName>
        <ecNumber evidence="2">2.7.13.3</ecNumber>
    </recommendedName>
</protein>
<keyword evidence="9" id="KW-0472">Membrane</keyword>
<feature type="transmembrane region" description="Helical" evidence="9">
    <location>
        <begin position="45"/>
        <end position="76"/>
    </location>
</feature>
<dbReference type="Proteomes" id="UP000757540">
    <property type="component" value="Unassembled WGS sequence"/>
</dbReference>
<dbReference type="Pfam" id="PF13796">
    <property type="entry name" value="Sensor"/>
    <property type="match status" value="1"/>
</dbReference>
<keyword evidence="8" id="KW-0902">Two-component regulatory system</keyword>